<evidence type="ECO:0000313" key="9">
    <source>
        <dbReference type="RefSeq" id="XP_018086501.2"/>
    </source>
</evidence>
<protein>
    <submittedName>
        <fullName evidence="9">Fc receptor-like protein 5 isoform X1</fullName>
    </submittedName>
</protein>
<name>A0A8J0TMJ6_XENLA</name>
<keyword evidence="5" id="KW-0472">Membrane</keyword>
<evidence type="ECO:0000256" key="4">
    <source>
        <dbReference type="ARBA" id="ARBA00023319"/>
    </source>
</evidence>
<dbReference type="Gene3D" id="2.60.40.10">
    <property type="entry name" value="Immunoglobulins"/>
    <property type="match status" value="3"/>
</dbReference>
<gene>
    <name evidence="9" type="primary">LOC108699150</name>
</gene>
<evidence type="ECO:0000313" key="8">
    <source>
        <dbReference type="Proteomes" id="UP000186698"/>
    </source>
</evidence>
<dbReference type="GO" id="GO:0007166">
    <property type="term" value="P:cell surface receptor signaling pathway"/>
    <property type="evidence" value="ECO:0000318"/>
    <property type="project" value="GO_Central"/>
</dbReference>
<dbReference type="GO" id="GO:0006955">
    <property type="term" value="P:immune response"/>
    <property type="evidence" value="ECO:0000318"/>
    <property type="project" value="GO_Central"/>
</dbReference>
<accession>A0A8J0TMJ6</accession>
<dbReference type="AlphaFoldDB" id="A0A8J0TMJ6"/>
<evidence type="ECO:0000256" key="2">
    <source>
        <dbReference type="ARBA" id="ARBA00022737"/>
    </source>
</evidence>
<dbReference type="Pfam" id="PF13927">
    <property type="entry name" value="Ig_3"/>
    <property type="match status" value="1"/>
</dbReference>
<dbReference type="FunFam" id="2.60.40.10:FF:000651">
    <property type="entry name" value="Fc receptor like 1"/>
    <property type="match status" value="1"/>
</dbReference>
<dbReference type="GeneID" id="108699150"/>
<keyword evidence="1 6" id="KW-0732">Signal</keyword>
<dbReference type="RefSeq" id="XP_018086501.2">
    <property type="nucleotide sequence ID" value="XM_018231012.2"/>
</dbReference>
<dbReference type="SMART" id="SM00409">
    <property type="entry name" value="IG"/>
    <property type="match status" value="2"/>
</dbReference>
<dbReference type="Proteomes" id="UP000186698">
    <property type="component" value="Chromosome 8L"/>
</dbReference>
<dbReference type="Pfam" id="PF13895">
    <property type="entry name" value="Ig_2"/>
    <property type="match status" value="2"/>
</dbReference>
<feature type="chain" id="PRO_5035202574" evidence="6">
    <location>
        <begin position="20"/>
        <end position="393"/>
    </location>
</feature>
<evidence type="ECO:0000256" key="5">
    <source>
        <dbReference type="SAM" id="Phobius"/>
    </source>
</evidence>
<dbReference type="SUPFAM" id="SSF48726">
    <property type="entry name" value="Immunoglobulin"/>
    <property type="match status" value="3"/>
</dbReference>
<evidence type="ECO:0000256" key="1">
    <source>
        <dbReference type="ARBA" id="ARBA00022729"/>
    </source>
</evidence>
<sequence length="393" mass="44530">MAPLQFLFFFLSVITSNEGSSIKPFVSLDPNWATVFTKESVTLTCNVDPPEPRDQIYYWYRDNQIVPLYLGAKSVKIDHAKQEHGGSYQCQTAESDKSEPVRLQVTHSWLTLKVPPFVFEGDELYVSCAGYPGYSARDAVLYKDNEVIGSSPSDADFLVGTTNMTTSGLYRCTRQVKDGVVYYSYSSEEHISVKELFSKPVAKVTESHSKQGKVLTITCDTKLSPRKATTELQFAFYRNGRNVQGFSLSNQHGVPSAQLEHSGNYTCEVQTPTGSVRKRSNMAHIQIQERSYAPIGIGVTLALLILVIIVALLVYEFRNRVVSSFLNRHNCSIRSGIPVFLKIISDRWDLCFKKNTEHYDDIPLLWDTWKSVNNESVEYPRNRQDMNSKHMEV</sequence>
<keyword evidence="4" id="KW-0393">Immunoglobulin domain</keyword>
<dbReference type="PANTHER" id="PTHR11481">
    <property type="entry name" value="IMMUNOGLOBULIN FC RECEPTOR"/>
    <property type="match status" value="1"/>
</dbReference>
<reference evidence="9" key="1">
    <citation type="submission" date="2025-08" db="UniProtKB">
        <authorList>
            <consortium name="RefSeq"/>
        </authorList>
    </citation>
    <scope>IDENTIFICATION</scope>
    <source>
        <strain evidence="9">J_2021</strain>
        <tissue evidence="9">Erythrocytes</tissue>
    </source>
</reference>
<evidence type="ECO:0000259" key="7">
    <source>
        <dbReference type="PROSITE" id="PS50835"/>
    </source>
</evidence>
<dbReference type="GO" id="GO:0009897">
    <property type="term" value="C:external side of plasma membrane"/>
    <property type="evidence" value="ECO:0000318"/>
    <property type="project" value="GO_Central"/>
</dbReference>
<proteinExistence type="predicted"/>
<keyword evidence="5" id="KW-0812">Transmembrane</keyword>
<dbReference type="GO" id="GO:0004888">
    <property type="term" value="F:transmembrane signaling receptor activity"/>
    <property type="evidence" value="ECO:0000318"/>
    <property type="project" value="GO_Central"/>
</dbReference>
<keyword evidence="2" id="KW-0677">Repeat</keyword>
<evidence type="ECO:0000256" key="6">
    <source>
        <dbReference type="SAM" id="SignalP"/>
    </source>
</evidence>
<dbReference type="InterPro" id="IPR013783">
    <property type="entry name" value="Ig-like_fold"/>
</dbReference>
<feature type="transmembrane region" description="Helical" evidence="5">
    <location>
        <begin position="292"/>
        <end position="315"/>
    </location>
</feature>
<dbReference type="PANTHER" id="PTHR11481:SF116">
    <property type="entry name" value="FC RECEPTOR-LIKE B"/>
    <property type="match status" value="1"/>
</dbReference>
<keyword evidence="3" id="KW-1015">Disulfide bond</keyword>
<keyword evidence="8" id="KW-1185">Reference proteome</keyword>
<organism evidence="8 9">
    <name type="scientific">Xenopus laevis</name>
    <name type="common">African clawed frog</name>
    <dbReference type="NCBI Taxonomy" id="8355"/>
    <lineage>
        <taxon>Eukaryota</taxon>
        <taxon>Metazoa</taxon>
        <taxon>Chordata</taxon>
        <taxon>Craniata</taxon>
        <taxon>Vertebrata</taxon>
        <taxon>Euteleostomi</taxon>
        <taxon>Amphibia</taxon>
        <taxon>Batrachia</taxon>
        <taxon>Anura</taxon>
        <taxon>Pipoidea</taxon>
        <taxon>Pipidae</taxon>
        <taxon>Xenopodinae</taxon>
        <taxon>Xenopus</taxon>
        <taxon>Xenopus</taxon>
    </lineage>
</organism>
<dbReference type="InterPro" id="IPR050488">
    <property type="entry name" value="Ig_Fc_receptor"/>
</dbReference>
<feature type="domain" description="Ig-like" evidence="7">
    <location>
        <begin position="200"/>
        <end position="283"/>
    </location>
</feature>
<dbReference type="InterPro" id="IPR036179">
    <property type="entry name" value="Ig-like_dom_sf"/>
</dbReference>
<dbReference type="InterPro" id="IPR003599">
    <property type="entry name" value="Ig_sub"/>
</dbReference>
<feature type="domain" description="Ig-like" evidence="7">
    <location>
        <begin position="24"/>
        <end position="106"/>
    </location>
</feature>
<dbReference type="PROSITE" id="PS50835">
    <property type="entry name" value="IG_LIKE"/>
    <property type="match status" value="2"/>
</dbReference>
<feature type="signal peptide" evidence="6">
    <location>
        <begin position="1"/>
        <end position="19"/>
    </location>
</feature>
<dbReference type="KEGG" id="xla:108699150"/>
<dbReference type="OrthoDB" id="6151406at2759"/>
<dbReference type="InterPro" id="IPR007110">
    <property type="entry name" value="Ig-like_dom"/>
</dbReference>
<evidence type="ECO:0000256" key="3">
    <source>
        <dbReference type="ARBA" id="ARBA00023157"/>
    </source>
</evidence>
<keyword evidence="5" id="KW-1133">Transmembrane helix</keyword>